<dbReference type="Pfam" id="PF02517">
    <property type="entry name" value="Rce1-like"/>
    <property type="match status" value="1"/>
</dbReference>
<gene>
    <name evidence="3" type="ORF">L1274_003937</name>
</gene>
<proteinExistence type="predicted"/>
<comment type="caution">
    <text evidence="3">The sequence shown here is derived from an EMBL/GenBank/DDBJ whole genome shotgun (WGS) entry which is preliminary data.</text>
</comment>
<evidence type="ECO:0000313" key="3">
    <source>
        <dbReference type="EMBL" id="MCP2010205.1"/>
    </source>
</evidence>
<accession>A0ABT1GMJ2</accession>
<keyword evidence="1" id="KW-1133">Transmembrane helix</keyword>
<dbReference type="EMBL" id="JALJZU010000007">
    <property type="protein sequence ID" value="MCP2010205.1"/>
    <property type="molecule type" value="Genomic_DNA"/>
</dbReference>
<feature type="transmembrane region" description="Helical" evidence="1">
    <location>
        <begin position="118"/>
        <end position="140"/>
    </location>
</feature>
<dbReference type="GO" id="GO:0008233">
    <property type="term" value="F:peptidase activity"/>
    <property type="evidence" value="ECO:0007669"/>
    <property type="project" value="UniProtKB-KW"/>
</dbReference>
<reference evidence="3" key="1">
    <citation type="submission" date="2022-03" db="EMBL/GenBank/DDBJ databases">
        <title>Genome Encyclopedia of Bacteria and Archaea VI: Functional Genomics of Type Strains.</title>
        <authorList>
            <person name="Whitman W."/>
        </authorList>
    </citation>
    <scope>NUCLEOTIDE SEQUENCE</scope>
    <source>
        <strain evidence="3">HSC-15S17</strain>
    </source>
</reference>
<feature type="transmembrane region" description="Helical" evidence="1">
    <location>
        <begin position="204"/>
        <end position="222"/>
    </location>
</feature>
<evidence type="ECO:0000256" key="1">
    <source>
        <dbReference type="SAM" id="Phobius"/>
    </source>
</evidence>
<dbReference type="InterPro" id="IPR003675">
    <property type="entry name" value="Rce1/LyrA-like_dom"/>
</dbReference>
<organism evidence="3 4">
    <name type="scientific">Duganella violaceipulchra</name>
    <dbReference type="NCBI Taxonomy" id="2849652"/>
    <lineage>
        <taxon>Bacteria</taxon>
        <taxon>Pseudomonadati</taxon>
        <taxon>Pseudomonadota</taxon>
        <taxon>Betaproteobacteria</taxon>
        <taxon>Burkholderiales</taxon>
        <taxon>Oxalobacteraceae</taxon>
        <taxon>Telluria group</taxon>
        <taxon>Duganella</taxon>
    </lineage>
</organism>
<dbReference type="Proteomes" id="UP001162889">
    <property type="component" value="Unassembled WGS sequence"/>
</dbReference>
<name>A0ABT1GMJ2_9BURK</name>
<sequence>MALLCGALSGVLHAPAFVALALFGGAAWLTDTASKKTLRILFGVVTLVLAFALAIHKLPGFSNPVVIAGAVFSAGAKPFTQYANFDKGAVGLILLAFICHRTASLAEFGGVLKKTLPVLVLTVAAVMAFATGVGFVQPAFKLPEVTLQFLAVNLFFTVVAEEAFFRGYIQARLASALSGLRHGAWVALLCSALLFGAAHLAGGPLYAALAAIAGLGYAYAYHATQRIEAPILVHIALNAVHFIFFTYP</sequence>
<feature type="transmembrane region" description="Helical" evidence="1">
    <location>
        <begin position="229"/>
        <end position="247"/>
    </location>
</feature>
<evidence type="ECO:0000259" key="2">
    <source>
        <dbReference type="Pfam" id="PF02517"/>
    </source>
</evidence>
<keyword evidence="1" id="KW-0812">Transmembrane</keyword>
<evidence type="ECO:0000313" key="4">
    <source>
        <dbReference type="Proteomes" id="UP001162889"/>
    </source>
</evidence>
<feature type="transmembrane region" description="Helical" evidence="1">
    <location>
        <begin position="88"/>
        <end position="106"/>
    </location>
</feature>
<keyword evidence="1" id="KW-0472">Membrane</keyword>
<feature type="transmembrane region" description="Helical" evidence="1">
    <location>
        <begin position="37"/>
        <end position="55"/>
    </location>
</feature>
<protein>
    <submittedName>
        <fullName evidence="3">Membrane protease YdiL (CAAX protease family)</fullName>
    </submittedName>
</protein>
<feature type="transmembrane region" description="Helical" evidence="1">
    <location>
        <begin position="146"/>
        <end position="168"/>
    </location>
</feature>
<feature type="transmembrane region" description="Helical" evidence="1">
    <location>
        <begin position="180"/>
        <end position="198"/>
    </location>
</feature>
<dbReference type="RefSeq" id="WP_229224927.1">
    <property type="nucleotide sequence ID" value="NZ_JAHTGR010000010.1"/>
</dbReference>
<keyword evidence="3" id="KW-0378">Hydrolase</keyword>
<keyword evidence="3" id="KW-0645">Protease</keyword>
<feature type="domain" description="CAAX prenyl protease 2/Lysostaphin resistance protein A-like" evidence="2">
    <location>
        <begin position="147"/>
        <end position="240"/>
    </location>
</feature>
<keyword evidence="4" id="KW-1185">Reference proteome</keyword>
<dbReference type="GO" id="GO:0006508">
    <property type="term" value="P:proteolysis"/>
    <property type="evidence" value="ECO:0007669"/>
    <property type="project" value="UniProtKB-KW"/>
</dbReference>